<dbReference type="InterPro" id="IPR012914">
    <property type="entry name" value="PucR_dom"/>
</dbReference>
<evidence type="ECO:0000259" key="1">
    <source>
        <dbReference type="Pfam" id="PF07905"/>
    </source>
</evidence>
<feature type="domain" description="Purine catabolism PurC-like" evidence="1">
    <location>
        <begin position="7"/>
        <end position="123"/>
    </location>
</feature>
<gene>
    <name evidence="3" type="ORF">H0A68_14950</name>
</gene>
<dbReference type="RefSeq" id="WP_129970108.1">
    <property type="nucleotide sequence ID" value="NZ_JACCEW010000004.1"/>
</dbReference>
<dbReference type="Proteomes" id="UP000580517">
    <property type="component" value="Unassembled WGS sequence"/>
</dbReference>
<dbReference type="OrthoDB" id="8450798at2"/>
<reference evidence="3 4" key="1">
    <citation type="submission" date="2020-07" db="EMBL/GenBank/DDBJ databases">
        <title>Taxonomic revisions and descriptions of new bacterial species based on genomic comparisons in the high-G+C-content subgroup of the family Alcaligenaceae.</title>
        <authorList>
            <person name="Szabo A."/>
            <person name="Felfoldi T."/>
        </authorList>
    </citation>
    <scope>NUCLEOTIDE SEQUENCE [LARGE SCALE GENOMIC DNA]</scope>
    <source>
        <strain evidence="3 4">DSM 25264</strain>
    </source>
</reference>
<dbReference type="InterPro" id="IPR042070">
    <property type="entry name" value="PucR_C-HTH_sf"/>
</dbReference>
<dbReference type="EMBL" id="JACCEW010000004">
    <property type="protein sequence ID" value="NYT38183.1"/>
    <property type="molecule type" value="Genomic_DNA"/>
</dbReference>
<feature type="domain" description="PucR C-terminal helix-turn-helix" evidence="2">
    <location>
        <begin position="430"/>
        <end position="488"/>
    </location>
</feature>
<dbReference type="InterPro" id="IPR051448">
    <property type="entry name" value="CdaR-like_regulators"/>
</dbReference>
<dbReference type="Gene3D" id="1.10.10.2840">
    <property type="entry name" value="PucR C-terminal helix-turn-helix domain"/>
    <property type="match status" value="1"/>
</dbReference>
<organism evidence="3 4">
    <name type="scientific">Allopusillimonas soli</name>
    <dbReference type="NCBI Taxonomy" id="659016"/>
    <lineage>
        <taxon>Bacteria</taxon>
        <taxon>Pseudomonadati</taxon>
        <taxon>Pseudomonadota</taxon>
        <taxon>Betaproteobacteria</taxon>
        <taxon>Burkholderiales</taxon>
        <taxon>Alcaligenaceae</taxon>
        <taxon>Allopusillimonas</taxon>
    </lineage>
</organism>
<dbReference type="PANTHER" id="PTHR33744">
    <property type="entry name" value="CARBOHYDRATE DIACID REGULATOR"/>
    <property type="match status" value="1"/>
</dbReference>
<evidence type="ECO:0000313" key="3">
    <source>
        <dbReference type="EMBL" id="NYT38183.1"/>
    </source>
</evidence>
<name>A0A853FDN1_9BURK</name>
<evidence type="ECO:0000259" key="2">
    <source>
        <dbReference type="Pfam" id="PF13556"/>
    </source>
</evidence>
<accession>A0A853FDN1</accession>
<proteinExistence type="predicted"/>
<dbReference type="PANTHER" id="PTHR33744:SF1">
    <property type="entry name" value="DNA-BINDING TRANSCRIPTIONAL ACTIVATOR ADER"/>
    <property type="match status" value="1"/>
</dbReference>
<comment type="caution">
    <text evidence="3">The sequence shown here is derived from an EMBL/GenBank/DDBJ whole genome shotgun (WGS) entry which is preliminary data.</text>
</comment>
<dbReference type="AlphaFoldDB" id="A0A853FDN1"/>
<keyword evidence="4" id="KW-1185">Reference proteome</keyword>
<evidence type="ECO:0000313" key="4">
    <source>
        <dbReference type="Proteomes" id="UP000580517"/>
    </source>
</evidence>
<protein>
    <submittedName>
        <fullName evidence="3">PucR family transcriptional regulator</fullName>
    </submittedName>
</protein>
<dbReference type="Pfam" id="PF07905">
    <property type="entry name" value="PucR"/>
    <property type="match status" value="1"/>
</dbReference>
<dbReference type="InterPro" id="IPR025736">
    <property type="entry name" value="PucR_C-HTH_dom"/>
</dbReference>
<dbReference type="Pfam" id="PF13556">
    <property type="entry name" value="HTH_30"/>
    <property type="match status" value="1"/>
</dbReference>
<sequence>MPLRITDIVNMPELHTRFFAGADGGERTVRWAHVCELPDPSEWLGEGGLLMTTGMGIPAHLGIQESYIEKLAQAGLAGVMIGENMQAPNDLSSLQNAADRLNFPILMTQYGVPFSSVTRIVVEASRREEFDRLNVINRLYVSARMAIEGMSLEQLFQRLEKDIRAELMLVDMCEEKKLWFPKDKDIPENLKAAIKKQPLDFSDTQPIVRRYLLDDGNVYAASVPSRHTCILLARVEADWSLEYSLLQHLVAVLGISIERLYVETERTLRIGSQLLDDLLNFRLSAYDMGKQLEKCKLDVESACLAVARPGKQRLTEWNLQFCRLELPVLLRPQGDELVMLMETGHIAAVQNILNVGVGFSNAIGNYERLFEALREARLASLHTSEIAVVSYADIADRVPWLPHNLDEATQTFHRVLGALADYEEKQGTALLKTLKVFLDQNRSWLAAAKQLHIHKTTLIYRIRKIESLTGRSLDRTEDVTILWLALRAGELAGRFLPPSQEPRESHDQFK</sequence>